<evidence type="ECO:0000313" key="2">
    <source>
        <dbReference type="EMBL" id="MCC2230143.1"/>
    </source>
</evidence>
<accession>A0AAE3E8L9</accession>
<name>A0AAE3E8L9_9FIRM</name>
<dbReference type="EMBL" id="JAJEQR010000008">
    <property type="protein sequence ID" value="MCC2230143.1"/>
    <property type="molecule type" value="Genomic_DNA"/>
</dbReference>
<dbReference type="Proteomes" id="UP001198182">
    <property type="component" value="Unassembled WGS sequence"/>
</dbReference>
<proteinExistence type="predicted"/>
<organism evidence="2 3">
    <name type="scientific">Hominifimenecus microfluidus</name>
    <dbReference type="NCBI Taxonomy" id="2885348"/>
    <lineage>
        <taxon>Bacteria</taxon>
        <taxon>Bacillati</taxon>
        <taxon>Bacillota</taxon>
        <taxon>Clostridia</taxon>
        <taxon>Lachnospirales</taxon>
        <taxon>Lachnospiraceae</taxon>
        <taxon>Hominifimenecus</taxon>
    </lineage>
</organism>
<sequence length="141" mass="16557">MAEQIIPVDVEKIMEEIRQEIKEKGYNDSMLSFRDVDGSEQLKELTSDVFDLGEMERVVQQMNMRSHVEWYHPVEGSAFANFFKKVIRRLCRFMLIPIVDHQNAYNSSAAQSMNQALSYIKEQQKIIANLEERIKVLEDKK</sequence>
<keyword evidence="1" id="KW-0175">Coiled coil</keyword>
<reference evidence="2" key="1">
    <citation type="submission" date="2021-10" db="EMBL/GenBank/DDBJ databases">
        <title>Anaerobic single-cell dispensing facilitates the cultivation of human gut bacteria.</title>
        <authorList>
            <person name="Afrizal A."/>
        </authorList>
    </citation>
    <scope>NUCLEOTIDE SEQUENCE</scope>
    <source>
        <strain evidence="2">CLA-AA-H215</strain>
    </source>
</reference>
<evidence type="ECO:0000313" key="3">
    <source>
        <dbReference type="Proteomes" id="UP001198182"/>
    </source>
</evidence>
<comment type="caution">
    <text evidence="2">The sequence shown here is derived from an EMBL/GenBank/DDBJ whole genome shotgun (WGS) entry which is preliminary data.</text>
</comment>
<dbReference type="RefSeq" id="WP_308452853.1">
    <property type="nucleotide sequence ID" value="NZ_JAJEQR010000008.1"/>
</dbReference>
<dbReference type="AlphaFoldDB" id="A0AAE3E8L9"/>
<protein>
    <submittedName>
        <fullName evidence="2">Uncharacterized protein</fullName>
    </submittedName>
</protein>
<gene>
    <name evidence="2" type="ORF">LKD81_03890</name>
</gene>
<feature type="coiled-coil region" evidence="1">
    <location>
        <begin position="113"/>
        <end position="140"/>
    </location>
</feature>
<keyword evidence="3" id="KW-1185">Reference proteome</keyword>
<evidence type="ECO:0000256" key="1">
    <source>
        <dbReference type="SAM" id="Coils"/>
    </source>
</evidence>